<dbReference type="OrthoDB" id="8192785at2759"/>
<dbReference type="Proteomes" id="UP000504606">
    <property type="component" value="Unplaced"/>
</dbReference>
<dbReference type="InterPro" id="IPR031734">
    <property type="entry name" value="MBF2"/>
</dbReference>
<dbReference type="RefSeq" id="XP_052123984.1">
    <property type="nucleotide sequence ID" value="XM_052268024.1"/>
</dbReference>
<gene>
    <name evidence="2" type="primary">LOC113213096</name>
</gene>
<keyword evidence="1" id="KW-1185">Reference proteome</keyword>
<evidence type="ECO:0000313" key="2">
    <source>
        <dbReference type="RefSeq" id="XP_052123984.1"/>
    </source>
</evidence>
<protein>
    <submittedName>
        <fullName evidence="2">Probable salivary secreted peptide isoform X1</fullName>
    </submittedName>
</protein>
<dbReference type="AlphaFoldDB" id="A0A9C6U6N2"/>
<accession>A0A9C6U6N2</accession>
<dbReference type="Pfam" id="PF15868">
    <property type="entry name" value="MBF2"/>
    <property type="match status" value="1"/>
</dbReference>
<proteinExistence type="predicted"/>
<organism evidence="1 2">
    <name type="scientific">Frankliniella occidentalis</name>
    <name type="common">Western flower thrips</name>
    <name type="synonym">Euthrips occidentalis</name>
    <dbReference type="NCBI Taxonomy" id="133901"/>
    <lineage>
        <taxon>Eukaryota</taxon>
        <taxon>Metazoa</taxon>
        <taxon>Ecdysozoa</taxon>
        <taxon>Arthropoda</taxon>
        <taxon>Hexapoda</taxon>
        <taxon>Insecta</taxon>
        <taxon>Pterygota</taxon>
        <taxon>Neoptera</taxon>
        <taxon>Paraneoptera</taxon>
        <taxon>Thysanoptera</taxon>
        <taxon>Terebrantia</taxon>
        <taxon>Thripoidea</taxon>
        <taxon>Thripidae</taxon>
        <taxon>Frankliniella</taxon>
    </lineage>
</organism>
<dbReference type="PANTHER" id="PTHR37685:SF1">
    <property type="entry name" value="GEO11136P1-RELATED"/>
    <property type="match status" value="1"/>
</dbReference>
<name>A0A9C6U6N2_FRAOC</name>
<evidence type="ECO:0000313" key="1">
    <source>
        <dbReference type="Proteomes" id="UP000504606"/>
    </source>
</evidence>
<reference evidence="2" key="1">
    <citation type="submission" date="2025-08" db="UniProtKB">
        <authorList>
            <consortium name="RefSeq"/>
        </authorList>
    </citation>
    <scope>IDENTIFICATION</scope>
    <source>
        <tissue evidence="2">Whole organism</tissue>
    </source>
</reference>
<sequence>MSQNEGFWARLGSILKRTRGELNCGDGGPRRAVSTRGRLTRVLRASFQSILLTCGAALAVLACAPSAASGAVLQPGIYPYLNATSVGVDANDQSVIIGSTTWQDRLLLQETAYKESWWMMIRDADVVYPKKNEVGYKISCIKILDQRRDGKNGEVKVKEGGVSYNHVLLRFHSQRNHGLNYLVQVYGH</sequence>
<dbReference type="PANTHER" id="PTHR37685">
    <property type="entry name" value="GEO11136P1-RELATED"/>
    <property type="match status" value="1"/>
</dbReference>
<dbReference type="GeneID" id="113213096"/>